<feature type="compositionally biased region" description="Basic and acidic residues" evidence="9">
    <location>
        <begin position="893"/>
        <end position="909"/>
    </location>
</feature>
<dbReference type="Gene3D" id="1.25.40.860">
    <property type="match status" value="2"/>
</dbReference>
<feature type="compositionally biased region" description="Basic and acidic residues" evidence="9">
    <location>
        <begin position="974"/>
        <end position="987"/>
    </location>
</feature>
<dbReference type="GO" id="GO:0016282">
    <property type="term" value="C:eukaryotic 43S preinitiation complex"/>
    <property type="evidence" value="ECO:0007669"/>
    <property type="project" value="UniProtKB-UniRule"/>
</dbReference>
<dbReference type="InterPro" id="IPR027512">
    <property type="entry name" value="EIF3A"/>
</dbReference>
<keyword evidence="4" id="KW-0677">Repeat</keyword>
<dbReference type="PANTHER" id="PTHR14005">
    <property type="entry name" value="EUKARYOTIC TRANSLATION INITIATION FACTOR 3, THETA SUBUNIT"/>
    <property type="match status" value="1"/>
</dbReference>
<dbReference type="GO" id="GO:0003729">
    <property type="term" value="F:mRNA binding"/>
    <property type="evidence" value="ECO:0007669"/>
    <property type="project" value="TreeGrafter"/>
</dbReference>
<protein>
    <recommendedName>
        <fullName evidence="8">Eukaryotic translation initiation factor 3 subunit A</fullName>
        <shortName evidence="8">eIF3a</shortName>
    </recommendedName>
    <alternativeName>
        <fullName evidence="8">Eukaryotic translation initiation factor 3 subunit 10</fullName>
    </alternativeName>
</protein>
<evidence type="ECO:0000256" key="1">
    <source>
        <dbReference type="ARBA" id="ARBA00004496"/>
    </source>
</evidence>
<evidence type="ECO:0000256" key="2">
    <source>
        <dbReference type="ARBA" id="ARBA00022490"/>
    </source>
</evidence>
<feature type="compositionally biased region" description="Basic and acidic residues" evidence="9">
    <location>
        <begin position="930"/>
        <end position="963"/>
    </location>
</feature>
<evidence type="ECO:0000256" key="9">
    <source>
        <dbReference type="SAM" id="MobiDB-lite"/>
    </source>
</evidence>
<dbReference type="GeneID" id="119739905"/>
<comment type="function">
    <text evidence="7">RNA-binding component of the eukaryotic translation initiation factor 3 (eIF-3) complex, which is required for several steps in the initiation of protein synthesis. The eIF-3 complex associates with the 40S ribosome and facilitates the recruitment of eIF-1, eIF-1A, eIF-2:GTP:methionyl-tRNAi and eIF-5 to form the 43S pre-initiation complex (43S PIC). The eIF-3 complex stimulates mRNA recruitment to the 43S PIC and scanning of the mRNA for AUG recognition. The eIF-3 complex is also required for disassembly and recycling of post-termination ribosomal complexes and subsequently prevents premature joining of the 40S and 60S ribosomal subunits prior to initiation. The eIF-3 complex specifically targets and initiates translation of a subset of mRNAs involved in cell proliferation, including cell cycling, differentiation and apoptosis, and uses different modes of RNA stem-loop binding to exert either translational activation or repression.</text>
</comment>
<keyword evidence="8" id="KW-0175">Coiled coil</keyword>
<comment type="similarity">
    <text evidence="8">Belongs to the eIF-3 subunit A family.</text>
</comment>
<dbReference type="GO" id="GO:0003743">
    <property type="term" value="F:translation initiation factor activity"/>
    <property type="evidence" value="ECO:0007669"/>
    <property type="project" value="UniProtKB-UniRule"/>
</dbReference>
<comment type="function">
    <text evidence="8">RNA-binding component of the eukaryotic translation initiation factor 3 (eIF-3) complex, which is involved in protein synthesis of a specialized repertoire of mRNAs and, together with other initiation factors, stimulates binding of mRNA and methionyl-tRNAi to the 40S ribosome. The eIF-3 complex specifically targets and initiates translation of a subset of mRNAs involved in cell proliferation.</text>
</comment>
<dbReference type="PROSITE" id="PS50250">
    <property type="entry name" value="PCI"/>
    <property type="match status" value="1"/>
</dbReference>
<dbReference type="RefSeq" id="XP_038070964.1">
    <property type="nucleotide sequence ID" value="XM_038215036.1"/>
</dbReference>
<dbReference type="FunFam" id="1.25.40.860:FF:000001">
    <property type="entry name" value="Eukaryotic translation initiation factor 3 subunit A"/>
    <property type="match status" value="1"/>
</dbReference>
<feature type="compositionally biased region" description="Basic and acidic residues" evidence="9">
    <location>
        <begin position="1269"/>
        <end position="1288"/>
    </location>
</feature>
<dbReference type="GO" id="GO:0033290">
    <property type="term" value="C:eukaryotic 48S preinitiation complex"/>
    <property type="evidence" value="ECO:0007669"/>
    <property type="project" value="UniProtKB-UniRule"/>
</dbReference>
<keyword evidence="3 8" id="KW-0396">Initiation factor</keyword>
<evidence type="ECO:0000256" key="6">
    <source>
        <dbReference type="ARBA" id="ARBA00022917"/>
    </source>
</evidence>
<dbReference type="InterPro" id="IPR054711">
    <property type="entry name" value="eIF3a_PCI_TPR-like"/>
</dbReference>
<dbReference type="Proteomes" id="UP000887568">
    <property type="component" value="Unplaced"/>
</dbReference>
<evidence type="ECO:0000259" key="10">
    <source>
        <dbReference type="PROSITE" id="PS50250"/>
    </source>
</evidence>
<dbReference type="GO" id="GO:0071541">
    <property type="term" value="C:eukaryotic translation initiation factor 3 complex, eIF3m"/>
    <property type="evidence" value="ECO:0007669"/>
    <property type="project" value="TreeGrafter"/>
</dbReference>
<evidence type="ECO:0000313" key="12">
    <source>
        <dbReference type="Proteomes" id="UP000887568"/>
    </source>
</evidence>
<dbReference type="HAMAP" id="MF_03000">
    <property type="entry name" value="eIF3a"/>
    <property type="match status" value="1"/>
</dbReference>
<dbReference type="GO" id="GO:0001732">
    <property type="term" value="P:formation of cytoplasmic translation initiation complex"/>
    <property type="evidence" value="ECO:0007669"/>
    <property type="project" value="UniProtKB-UniRule"/>
</dbReference>
<dbReference type="OMA" id="EHITNKR"/>
<evidence type="ECO:0000256" key="8">
    <source>
        <dbReference type="HAMAP-Rule" id="MF_03000"/>
    </source>
</evidence>
<feature type="compositionally biased region" description="Basic and acidic residues" evidence="9">
    <location>
        <begin position="1056"/>
        <end position="1216"/>
    </location>
</feature>
<feature type="compositionally biased region" description="Basic and acidic residues" evidence="9">
    <location>
        <begin position="1225"/>
        <end position="1238"/>
    </location>
</feature>
<feature type="compositionally biased region" description="Basic and acidic residues" evidence="9">
    <location>
        <begin position="853"/>
        <end position="870"/>
    </location>
</feature>
<dbReference type="PANTHER" id="PTHR14005:SF0">
    <property type="entry name" value="EUKARYOTIC TRANSLATION INITIATION FACTOR 3 SUBUNIT A"/>
    <property type="match status" value="1"/>
</dbReference>
<reference evidence="11" key="1">
    <citation type="submission" date="2022-11" db="UniProtKB">
        <authorList>
            <consortium name="EnsemblMetazoa"/>
        </authorList>
    </citation>
    <scope>IDENTIFICATION</scope>
</reference>
<dbReference type="OrthoDB" id="18884at2759"/>
<dbReference type="Gene3D" id="4.10.860.10">
    <property type="entry name" value="UVR domain"/>
    <property type="match status" value="1"/>
</dbReference>
<proteinExistence type="inferred from homology"/>
<dbReference type="GO" id="GO:0043226">
    <property type="term" value="C:organelle"/>
    <property type="evidence" value="ECO:0007669"/>
    <property type="project" value="UniProtKB-ARBA"/>
</dbReference>
<dbReference type="FunFam" id="1.25.40.860:FF:000002">
    <property type="entry name" value="Eukaryotic translation initiation factor 3 subunit A"/>
    <property type="match status" value="1"/>
</dbReference>
<keyword evidence="5 8" id="KW-0694">RNA-binding</keyword>
<evidence type="ECO:0000256" key="5">
    <source>
        <dbReference type="ARBA" id="ARBA00022884"/>
    </source>
</evidence>
<keyword evidence="12" id="KW-1185">Reference proteome</keyword>
<evidence type="ECO:0000313" key="11">
    <source>
        <dbReference type="EnsemblMetazoa" id="XP_038070964.1"/>
    </source>
</evidence>
<sequence>MPTYFQRPENALKRANEFIDVGKKQPALDALYDVIKSKKHRTWQKIHEPIMEKYLTLCVELRKSHTAKEGLYQYKNICQQVNVKSLEDVVRGYLRLAEEKTEEARKASEQTVLDVDDLDNVVTPESLLLSAVSGEDTQARTDRIMLIPWVKFLWESYRQCLDLLRNNNRVEKLYQDIAQDAFRFCQKYQRKTEFRKLCDNLRNHLGLIQKHQSQTTAIDLNKPESQQLHLDTRLFQLDTAITMELWQEAYKAVEDIHSLMGLSKKPPKPQMMANYYQKLGLVFWKSGNGLFHACALHRLLQLSREQRKNLTQEEIQRMATRVLLATLAVPISPPRNDIGDMLDMGDTAMENKRKLANLLGLQTPPTRSQLVKDLVRYNVIPYVMSQVKDLYDWLEVEFHPLELCQRVSQIYEVIQESGEPELKQYVSALQDNTIMRLLKQISQIYETIGFARLASLVPYCSAFHLERVIVDASRNGAVEIRVDHATQALVFGGMVSISQQDEQLSEGPHLQDQASDQIRNQLSQMSYTLHRAVKFIRPMHMVDEQENEKQVMIQHYRRTARKEHERILTRRHIIEDRKEKLESITVQREKEEQDIIEKQQRNQREAEEKRLEREAQERQRKKELEKVEEIQRSQARERIKMLKQSTVSQKVFKRLNEEELEKLDPDEIMAKHVEQLEVEKKELQMRLKAQEKKVDFAARARRVEELPLLVKQYEQQAVEDRKIWEEMEEQRIAEAISEREKALESRDRLARMAGDKKKFAEMLEQTRYSIYQTKLADYEQLEREERVKRLQERKNRRKEERRLKWLKEREEEEQRKKDEELKRVREEEQERQAEEIRKKVEAFKAQEAKQAAKQKEIEEREEREKRELERGMGPARGGQAEEAWRRRPAPGDAPREIQRDKSAADEGNWRRGGGGGAREDRPAESQPWRPSRDKEGERPGVYRPPRRDVEERAEPLRSEEAKEGGMGGQEPGPEDAREPRRNQYRQEEQEDGESEYRRDRRDNYRDIRLDDPEFRRSAGIKDEEDEPRREPNEEREVRQEKRGPPPERQRGPPQEEPAREPRRDMGREDKGYGRDDRDFGRDDRGARDGRSFGRDDRGGRDDGFGRSDRGGRDDGFGGRDDRGFGGRNDRGFRDDRRGFGRDERGGGYGRDDRGGYGRREEGRWGDRGEERSWGRDGDRPRRDFRDDQGEDSGRSWRGAPRDDRGPARRGGDDWRGPSRGGPPAEIRRDRGPGRDEGSSWRQGGEGGGRDRGAPQDGDKWRRSAPRQDAPSESKPPVKEVRREPRKQEPPPPQETKANDDDGWETVVKRR</sequence>
<feature type="compositionally biased region" description="Basic and acidic residues" evidence="9">
    <location>
        <begin position="994"/>
        <end position="1050"/>
    </location>
</feature>
<organism evidence="11 12">
    <name type="scientific">Patiria miniata</name>
    <name type="common">Bat star</name>
    <name type="synonym">Asterina miniata</name>
    <dbReference type="NCBI Taxonomy" id="46514"/>
    <lineage>
        <taxon>Eukaryota</taxon>
        <taxon>Metazoa</taxon>
        <taxon>Echinodermata</taxon>
        <taxon>Eleutherozoa</taxon>
        <taxon>Asterozoa</taxon>
        <taxon>Asteroidea</taxon>
        <taxon>Valvatacea</taxon>
        <taxon>Valvatida</taxon>
        <taxon>Asterinidae</taxon>
        <taxon>Patiria</taxon>
    </lineage>
</organism>
<accession>A0A914B4U6</accession>
<dbReference type="GO" id="GO:0002188">
    <property type="term" value="P:translation reinitiation"/>
    <property type="evidence" value="ECO:0007669"/>
    <property type="project" value="TreeGrafter"/>
</dbReference>
<feature type="domain" description="PCI" evidence="10">
    <location>
        <begin position="318"/>
        <end position="496"/>
    </location>
</feature>
<dbReference type="SMART" id="SM00088">
    <property type="entry name" value="PINT"/>
    <property type="match status" value="1"/>
</dbReference>
<name>A0A914B4U6_PATMI</name>
<keyword evidence="6 8" id="KW-0648">Protein biosynthesis</keyword>
<dbReference type="FunFam" id="4.10.860.10:FF:000001">
    <property type="entry name" value="Eukaryotic translation initiation factor 3 subunit A"/>
    <property type="match status" value="1"/>
</dbReference>
<dbReference type="Pfam" id="PF01399">
    <property type="entry name" value="PCI"/>
    <property type="match status" value="1"/>
</dbReference>
<dbReference type="GO" id="GO:0071540">
    <property type="term" value="C:eukaryotic translation initiation factor 3 complex, eIF3e"/>
    <property type="evidence" value="ECO:0007669"/>
    <property type="project" value="TreeGrafter"/>
</dbReference>
<keyword evidence="2 8" id="KW-0963">Cytoplasm</keyword>
<feature type="compositionally biased region" description="Basic and acidic residues" evidence="9">
    <location>
        <begin position="1247"/>
        <end position="1261"/>
    </location>
</feature>
<feature type="region of interest" description="Disordered" evidence="9">
    <location>
        <begin position="809"/>
        <end position="1310"/>
    </location>
</feature>
<evidence type="ECO:0000256" key="3">
    <source>
        <dbReference type="ARBA" id="ARBA00022540"/>
    </source>
</evidence>
<feature type="coiled-coil region" evidence="8">
    <location>
        <begin position="673"/>
        <end position="730"/>
    </location>
</feature>
<comment type="subcellular location">
    <subcellularLocation>
        <location evidence="1 8">Cytoplasm</location>
    </subcellularLocation>
</comment>
<comment type="subunit">
    <text evidence="8">Component of the eukaryotic translation initiation factor 3 (eIF-3) complex.</text>
</comment>
<evidence type="ECO:0000256" key="7">
    <source>
        <dbReference type="ARBA" id="ARBA00057145"/>
    </source>
</evidence>
<evidence type="ECO:0000256" key="4">
    <source>
        <dbReference type="ARBA" id="ARBA00022737"/>
    </source>
</evidence>
<feature type="compositionally biased region" description="Basic and acidic residues" evidence="9">
    <location>
        <begin position="809"/>
        <end position="847"/>
    </location>
</feature>
<dbReference type="Pfam" id="PF22591">
    <property type="entry name" value="eIF3a_PCI_TPR-like"/>
    <property type="match status" value="1"/>
</dbReference>
<dbReference type="EnsemblMetazoa" id="XM_038215036.1">
    <property type="protein sequence ID" value="XP_038070964.1"/>
    <property type="gene ID" value="LOC119739905"/>
</dbReference>
<dbReference type="GO" id="GO:0043614">
    <property type="term" value="C:multi-eIF complex"/>
    <property type="evidence" value="ECO:0007669"/>
    <property type="project" value="TreeGrafter"/>
</dbReference>
<dbReference type="InterPro" id="IPR000717">
    <property type="entry name" value="PCI_dom"/>
</dbReference>
<feature type="region of interest" description="Disordered" evidence="9">
    <location>
        <begin position="588"/>
        <end position="626"/>
    </location>
</feature>